<name>A0A0A8XWF1_ARUDO</name>
<protein>
    <submittedName>
        <fullName evidence="1">Uncharacterized protein</fullName>
    </submittedName>
</protein>
<reference evidence="1" key="2">
    <citation type="journal article" date="2015" name="Data Brief">
        <title>Shoot transcriptome of the giant reed, Arundo donax.</title>
        <authorList>
            <person name="Barrero R.A."/>
            <person name="Guerrero F.D."/>
            <person name="Moolhuijzen P."/>
            <person name="Goolsby J.A."/>
            <person name="Tidwell J."/>
            <person name="Bellgard S.E."/>
            <person name="Bellgard M.I."/>
        </authorList>
    </citation>
    <scope>NUCLEOTIDE SEQUENCE</scope>
    <source>
        <tissue evidence="1">Shoot tissue taken approximately 20 cm above the soil surface</tissue>
    </source>
</reference>
<sequence length="37" mass="4462">MQKANKDRWTILFVTHSDSYILAQYLAQENHISFTKY</sequence>
<dbReference type="EMBL" id="GBRH01279561">
    <property type="protein sequence ID" value="JAD18334.1"/>
    <property type="molecule type" value="Transcribed_RNA"/>
</dbReference>
<proteinExistence type="predicted"/>
<evidence type="ECO:0000313" key="1">
    <source>
        <dbReference type="EMBL" id="JAD18334.1"/>
    </source>
</evidence>
<dbReference type="AlphaFoldDB" id="A0A0A8XWF1"/>
<organism evidence="1">
    <name type="scientific">Arundo donax</name>
    <name type="common">Giant reed</name>
    <name type="synonym">Donax arundinaceus</name>
    <dbReference type="NCBI Taxonomy" id="35708"/>
    <lineage>
        <taxon>Eukaryota</taxon>
        <taxon>Viridiplantae</taxon>
        <taxon>Streptophyta</taxon>
        <taxon>Embryophyta</taxon>
        <taxon>Tracheophyta</taxon>
        <taxon>Spermatophyta</taxon>
        <taxon>Magnoliopsida</taxon>
        <taxon>Liliopsida</taxon>
        <taxon>Poales</taxon>
        <taxon>Poaceae</taxon>
        <taxon>PACMAD clade</taxon>
        <taxon>Arundinoideae</taxon>
        <taxon>Arundineae</taxon>
        <taxon>Arundo</taxon>
    </lineage>
</organism>
<accession>A0A0A8XWF1</accession>
<reference evidence="1" key="1">
    <citation type="submission" date="2014-09" db="EMBL/GenBank/DDBJ databases">
        <authorList>
            <person name="Magalhaes I.L.F."/>
            <person name="Oliveira U."/>
            <person name="Santos F.R."/>
            <person name="Vidigal T.H.D.A."/>
            <person name="Brescovit A.D."/>
            <person name="Santos A.J."/>
        </authorList>
    </citation>
    <scope>NUCLEOTIDE SEQUENCE</scope>
    <source>
        <tissue evidence="1">Shoot tissue taken approximately 20 cm above the soil surface</tissue>
    </source>
</reference>